<gene>
    <name evidence="2" type="ORF">D0Y50_10155</name>
</gene>
<name>A0A346NME0_9ALTE</name>
<evidence type="ECO:0000313" key="3">
    <source>
        <dbReference type="Proteomes" id="UP000262073"/>
    </source>
</evidence>
<dbReference type="Proteomes" id="UP000262073">
    <property type="component" value="Chromosome"/>
</dbReference>
<accession>A0A346NME0</accession>
<feature type="chain" id="PRO_5016947036" description="DUF2946 domain-containing protein" evidence="1">
    <location>
        <begin position="24"/>
        <end position="129"/>
    </location>
</feature>
<evidence type="ECO:0000313" key="2">
    <source>
        <dbReference type="EMBL" id="AXR06697.1"/>
    </source>
</evidence>
<dbReference type="RefSeq" id="WP_117316808.1">
    <property type="nucleotide sequence ID" value="NZ_CP031769.1"/>
</dbReference>
<reference evidence="2 3" key="1">
    <citation type="submission" date="2018-08" db="EMBL/GenBank/DDBJ databases">
        <title>Salinimonas sediminis sp. nov., a piezophilic bacterium isolated from a deep-sea sediment sample from the New Britain Trench.</title>
        <authorList>
            <person name="Cao J."/>
        </authorList>
    </citation>
    <scope>NUCLEOTIDE SEQUENCE [LARGE SCALE GENOMIC DNA]</scope>
    <source>
        <strain evidence="2 3">N102</strain>
    </source>
</reference>
<proteinExistence type="predicted"/>
<dbReference type="AlphaFoldDB" id="A0A346NME0"/>
<dbReference type="KEGG" id="salm:D0Y50_10155"/>
<organism evidence="2 3">
    <name type="scientific">Salinimonas sediminis</name>
    <dbReference type="NCBI Taxonomy" id="2303538"/>
    <lineage>
        <taxon>Bacteria</taxon>
        <taxon>Pseudomonadati</taxon>
        <taxon>Pseudomonadota</taxon>
        <taxon>Gammaproteobacteria</taxon>
        <taxon>Alteromonadales</taxon>
        <taxon>Alteromonadaceae</taxon>
        <taxon>Alteromonas/Salinimonas group</taxon>
        <taxon>Salinimonas</taxon>
    </lineage>
</organism>
<feature type="signal peptide" evidence="1">
    <location>
        <begin position="1"/>
        <end position="23"/>
    </location>
</feature>
<keyword evidence="1" id="KW-0732">Signal</keyword>
<evidence type="ECO:0008006" key="4">
    <source>
        <dbReference type="Google" id="ProtNLM"/>
    </source>
</evidence>
<dbReference type="OrthoDB" id="6391323at2"/>
<evidence type="ECO:0000256" key="1">
    <source>
        <dbReference type="SAM" id="SignalP"/>
    </source>
</evidence>
<sequence>MSIKILFTCIVISLAALALPVSACDEESGQQTVSVEMLLQKASHADKHTIGVTNKPLSEKKAHMHTSRKGSSDCCEDGCLCFMTNCQHGSASIYSSQDELAVKYSEQYEFIALSVPVSISTPPYRPPIT</sequence>
<protein>
    <recommendedName>
        <fullName evidence="4">DUF2946 domain-containing protein</fullName>
    </recommendedName>
</protein>
<keyword evidence="3" id="KW-1185">Reference proteome</keyword>
<dbReference type="EMBL" id="CP031769">
    <property type="protein sequence ID" value="AXR06697.1"/>
    <property type="molecule type" value="Genomic_DNA"/>
</dbReference>